<evidence type="ECO:0000313" key="2">
    <source>
        <dbReference type="Proteomes" id="UP001445076"/>
    </source>
</evidence>
<dbReference type="Gene3D" id="3.40.50.150">
    <property type="entry name" value="Vaccinia Virus protein VP39"/>
    <property type="match status" value="1"/>
</dbReference>
<organism evidence="1 2">
    <name type="scientific">Cherax quadricarinatus</name>
    <name type="common">Australian red claw crayfish</name>
    <dbReference type="NCBI Taxonomy" id="27406"/>
    <lineage>
        <taxon>Eukaryota</taxon>
        <taxon>Metazoa</taxon>
        <taxon>Ecdysozoa</taxon>
        <taxon>Arthropoda</taxon>
        <taxon>Crustacea</taxon>
        <taxon>Multicrustacea</taxon>
        <taxon>Malacostraca</taxon>
        <taxon>Eumalacostraca</taxon>
        <taxon>Eucarida</taxon>
        <taxon>Decapoda</taxon>
        <taxon>Pleocyemata</taxon>
        <taxon>Astacidea</taxon>
        <taxon>Parastacoidea</taxon>
        <taxon>Parastacidae</taxon>
        <taxon>Cherax</taxon>
    </lineage>
</organism>
<dbReference type="PANTHER" id="PTHR14614">
    <property type="entry name" value="HEPATOCELLULAR CARCINOMA-ASSOCIATED ANTIGEN"/>
    <property type="match status" value="1"/>
</dbReference>
<dbReference type="InterPro" id="IPR019410">
    <property type="entry name" value="Methyltransf_16"/>
</dbReference>
<proteinExistence type="predicted"/>
<dbReference type="GO" id="GO:0032991">
    <property type="term" value="C:protein-containing complex"/>
    <property type="evidence" value="ECO:0007669"/>
    <property type="project" value="TreeGrafter"/>
</dbReference>
<dbReference type="EMBL" id="JARKIK010000034">
    <property type="protein sequence ID" value="KAK8740068.1"/>
    <property type="molecule type" value="Genomic_DNA"/>
</dbReference>
<accession>A0AAW0X6D3</accession>
<evidence type="ECO:0000313" key="1">
    <source>
        <dbReference type="EMBL" id="KAK8740068.1"/>
    </source>
</evidence>
<dbReference type="InterPro" id="IPR029063">
    <property type="entry name" value="SAM-dependent_MTases_sf"/>
</dbReference>
<dbReference type="Pfam" id="PF10294">
    <property type="entry name" value="Methyltransf_16"/>
    <property type="match status" value="2"/>
</dbReference>
<evidence type="ECO:0008006" key="3">
    <source>
        <dbReference type="Google" id="ProtNLM"/>
    </source>
</evidence>
<dbReference type="PANTHER" id="PTHR14614:SF130">
    <property type="entry name" value="PROTEIN-LYSINE N-METHYLTRANSFERASE EEF2KMT"/>
    <property type="match status" value="1"/>
</dbReference>
<dbReference type="SUPFAM" id="SSF53335">
    <property type="entry name" value="S-adenosyl-L-methionine-dependent methyltransferases"/>
    <property type="match status" value="1"/>
</dbReference>
<feature type="non-terminal residue" evidence="1">
    <location>
        <position position="1"/>
    </location>
</feature>
<protein>
    <recommendedName>
        <fullName evidence="3">FAM86 N-terminal domain-containing protein</fullName>
    </recommendedName>
</protein>
<gene>
    <name evidence="1" type="ORF">OTU49_003021</name>
</gene>
<sequence length="265" mass="29921">LEASNCEVSEELYTAYTKLLSQSSLLHLSDYYYRTYSLGDADAITLKETSKLIYDGTTGLCTWEASHILAEWCCKESHHFKNKKILELGAGLGFLGLTVVQRCKPLSYTFTDKHPSVLTTLTENILINTTGKQSDLAQHDMEKIANLNYLVNDFTVLYTNIKIQVRRLDWERDSCDFDVDVVLAADVVYDCDVIIHLVKVLNYALRRKPGVVAYVACTIRNPDTYAFFKHTLASSGLVVASETHHQYQKSPSQPKMSVIILHISL</sequence>
<dbReference type="Proteomes" id="UP001445076">
    <property type="component" value="Unassembled WGS sequence"/>
</dbReference>
<comment type="caution">
    <text evidence="1">The sequence shown here is derived from an EMBL/GenBank/DDBJ whole genome shotgun (WGS) entry which is preliminary data.</text>
</comment>
<name>A0AAW0X6D3_CHEQU</name>
<dbReference type="AlphaFoldDB" id="A0AAW0X6D3"/>
<reference evidence="1 2" key="1">
    <citation type="journal article" date="2024" name="BMC Genomics">
        <title>Genome assembly of redclaw crayfish (Cherax quadricarinatus) provides insights into its immune adaptation and hypoxia tolerance.</title>
        <authorList>
            <person name="Liu Z."/>
            <person name="Zheng J."/>
            <person name="Li H."/>
            <person name="Fang K."/>
            <person name="Wang S."/>
            <person name="He J."/>
            <person name="Zhou D."/>
            <person name="Weng S."/>
            <person name="Chi M."/>
            <person name="Gu Z."/>
            <person name="He J."/>
            <person name="Li F."/>
            <person name="Wang M."/>
        </authorList>
    </citation>
    <scope>NUCLEOTIDE SEQUENCE [LARGE SCALE GENOMIC DNA]</scope>
    <source>
        <strain evidence="1">ZL_2023a</strain>
    </source>
</reference>
<keyword evidence="2" id="KW-1185">Reference proteome</keyword>